<evidence type="ECO:0000313" key="2">
    <source>
        <dbReference type="Proteomes" id="UP001597371"/>
    </source>
</evidence>
<dbReference type="EMBL" id="JBHUIJ010000013">
    <property type="protein sequence ID" value="MFD2237971.1"/>
    <property type="molecule type" value="Genomic_DNA"/>
</dbReference>
<dbReference type="Proteomes" id="UP001597371">
    <property type="component" value="Unassembled WGS sequence"/>
</dbReference>
<dbReference type="InterPro" id="IPR008928">
    <property type="entry name" value="6-hairpin_glycosidase_sf"/>
</dbReference>
<protein>
    <recommendedName>
        <fullName evidence="3">Mur ligase</fullName>
    </recommendedName>
</protein>
<comment type="caution">
    <text evidence="1">The sequence shown here is derived from an EMBL/GenBank/DDBJ whole genome shotgun (WGS) entry which is preliminary data.</text>
</comment>
<dbReference type="Gene3D" id="1.50.10.10">
    <property type="match status" value="1"/>
</dbReference>
<name>A0ABW5CMG8_9HYPH</name>
<reference evidence="2" key="1">
    <citation type="journal article" date="2019" name="Int. J. Syst. Evol. Microbiol.">
        <title>The Global Catalogue of Microorganisms (GCM) 10K type strain sequencing project: providing services to taxonomists for standard genome sequencing and annotation.</title>
        <authorList>
            <consortium name="The Broad Institute Genomics Platform"/>
            <consortium name="The Broad Institute Genome Sequencing Center for Infectious Disease"/>
            <person name="Wu L."/>
            <person name="Ma J."/>
        </authorList>
    </citation>
    <scope>NUCLEOTIDE SEQUENCE [LARGE SCALE GENOMIC DNA]</scope>
    <source>
        <strain evidence="2">ZS-35-S2</strain>
    </source>
</reference>
<dbReference type="SUPFAM" id="SSF48208">
    <property type="entry name" value="Six-hairpin glycosidases"/>
    <property type="match status" value="1"/>
</dbReference>
<proteinExistence type="predicted"/>
<evidence type="ECO:0000313" key="1">
    <source>
        <dbReference type="EMBL" id="MFD2237971.1"/>
    </source>
</evidence>
<dbReference type="RefSeq" id="WP_209739311.1">
    <property type="nucleotide sequence ID" value="NZ_CP072611.1"/>
</dbReference>
<sequence>MRKPLSKAGPVPLAQKLSAVRAALRARPVALQAPYPAVTLFFSVCDGFSRARVVNASGPSLESAWQSGLSALRPLLKEAGLQGRWVRVDRVEGVKETNWKQLRAILAATKRNYFRHGLALDAGLANAFLEEELNANAMLYGGNAVEHAVLNERNFSLYARARYPGLDAPGFRDEAPVFVLSTRGVFCDEAGRLHELNGPGPNAGRRHVERLDEAGLLSMIEDASAYLARQVKADGSFVYGWHPCFDRPIGTYNTLRHASTTYAMVEAFEVTRDARLGAAIERSLAHLTGALIHTRALPGGGEAAFLVDTGDEIKLGGNAVAILALAKHAQVTGARAHLPLMEKLALGIAHMQDKASGAFVHVLKAGDLSVKQGFRTIYYEGEAAFALMRLYALTKDSRWLAMVERAFEHFIAQEHWKHHDHWLGYCVDELTRHRPEERYFRFAIRNVADHLDFVANRITTFPTLLELMMAARRTLARIDSMPQMRPLLAQVDLVRFEAALQKRAHHLLNGHFWPELAMFFRKPDRIAGSFFIRHHAFRVRIDDVEHYLSGFVAYWNDLSETAMPRNEVAIRRPAGAQGIKTSCGS</sequence>
<evidence type="ECO:0008006" key="3">
    <source>
        <dbReference type="Google" id="ProtNLM"/>
    </source>
</evidence>
<organism evidence="1 2">
    <name type="scientific">Aureimonas populi</name>
    <dbReference type="NCBI Taxonomy" id="1701758"/>
    <lineage>
        <taxon>Bacteria</taxon>
        <taxon>Pseudomonadati</taxon>
        <taxon>Pseudomonadota</taxon>
        <taxon>Alphaproteobacteria</taxon>
        <taxon>Hyphomicrobiales</taxon>
        <taxon>Aurantimonadaceae</taxon>
        <taxon>Aureimonas</taxon>
    </lineage>
</organism>
<accession>A0ABW5CMG8</accession>
<gene>
    <name evidence="1" type="ORF">ACFSKQ_10930</name>
</gene>
<keyword evidence="2" id="KW-1185">Reference proteome</keyword>
<dbReference type="InterPro" id="IPR012341">
    <property type="entry name" value="6hp_glycosidase-like_sf"/>
</dbReference>